<evidence type="ECO:0000313" key="1">
    <source>
        <dbReference type="EMBL" id="QJY50648.1"/>
    </source>
</evidence>
<dbReference type="SUPFAM" id="SSF53335">
    <property type="entry name" value="S-adenosyl-L-methionine-dependent methyltransferases"/>
    <property type="match status" value="1"/>
</dbReference>
<name>A0A6M6JS01_9PSEU</name>
<dbReference type="InterPro" id="IPR029063">
    <property type="entry name" value="SAM-dependent_MTases_sf"/>
</dbReference>
<organism evidence="1 2">
    <name type="scientific">Pseudonocardia broussonetiae</name>
    <dbReference type="NCBI Taxonomy" id="2736640"/>
    <lineage>
        <taxon>Bacteria</taxon>
        <taxon>Bacillati</taxon>
        <taxon>Actinomycetota</taxon>
        <taxon>Actinomycetes</taxon>
        <taxon>Pseudonocardiales</taxon>
        <taxon>Pseudonocardiaceae</taxon>
        <taxon>Pseudonocardia</taxon>
    </lineage>
</organism>
<dbReference type="KEGG" id="pbro:HOP40_15430"/>
<keyword evidence="1" id="KW-0808">Transferase</keyword>
<dbReference type="GO" id="GO:0032259">
    <property type="term" value="P:methylation"/>
    <property type="evidence" value="ECO:0007669"/>
    <property type="project" value="UniProtKB-KW"/>
</dbReference>
<keyword evidence="2" id="KW-1185">Reference proteome</keyword>
<dbReference type="Proteomes" id="UP000505377">
    <property type="component" value="Chromosome"/>
</dbReference>
<accession>A0A6M6JS01</accession>
<dbReference type="CDD" id="cd02440">
    <property type="entry name" value="AdoMet_MTases"/>
    <property type="match status" value="1"/>
</dbReference>
<protein>
    <submittedName>
        <fullName evidence="1">Methyltransferase domain-containing protein</fullName>
    </submittedName>
</protein>
<evidence type="ECO:0000313" key="2">
    <source>
        <dbReference type="Proteomes" id="UP000505377"/>
    </source>
</evidence>
<dbReference type="PANTHER" id="PTHR43861">
    <property type="entry name" value="TRANS-ACONITATE 2-METHYLTRANSFERASE-RELATED"/>
    <property type="match status" value="1"/>
</dbReference>
<dbReference type="EMBL" id="CP053564">
    <property type="protein sequence ID" value="QJY50648.1"/>
    <property type="molecule type" value="Genomic_DNA"/>
</dbReference>
<keyword evidence="1" id="KW-0489">Methyltransferase</keyword>
<proteinExistence type="predicted"/>
<reference evidence="1 2" key="1">
    <citation type="submission" date="2020-05" db="EMBL/GenBank/DDBJ databases">
        <authorList>
            <person name="Mo P."/>
        </authorList>
    </citation>
    <scope>NUCLEOTIDE SEQUENCE [LARGE SCALE GENOMIC DNA]</scope>
    <source>
        <strain evidence="1 2">Gen01</strain>
    </source>
</reference>
<gene>
    <name evidence="1" type="ORF">HOP40_15430</name>
</gene>
<sequence>MDRARRVGGAALDVVERTLTAAGLGESPEKLGADARRYWEQPDGDRWRADSHWRDASVFAGTDLWSETGRRHLDLLRRMARVVEHPGPRGTVLEWGCGGGANAVHLAPEATAFVGVDLSAATLEECGRQVAAVTATPFRPVLIDPAEPEAAVAALRGTVDVFTCFYVFELIVSQEYGARLLRIAADLLTDDGLALVQIKYDTGSFGTRPRRRNYRSRLASMTTYRIDEFWELAHDCGLVPHAVHLVPRNELDERYAYFLLTRAGGPRAEAAR</sequence>
<dbReference type="GO" id="GO:0008168">
    <property type="term" value="F:methyltransferase activity"/>
    <property type="evidence" value="ECO:0007669"/>
    <property type="project" value="UniProtKB-KW"/>
</dbReference>
<dbReference type="AlphaFoldDB" id="A0A6M6JS01"/>
<dbReference type="Pfam" id="PF13489">
    <property type="entry name" value="Methyltransf_23"/>
    <property type="match status" value="1"/>
</dbReference>
<dbReference type="Gene3D" id="3.40.50.150">
    <property type="entry name" value="Vaccinia Virus protein VP39"/>
    <property type="match status" value="1"/>
</dbReference>